<keyword evidence="8" id="KW-1185">Reference proteome</keyword>
<dbReference type="GO" id="GO:0005576">
    <property type="term" value="C:extracellular region"/>
    <property type="evidence" value="ECO:0007669"/>
    <property type="project" value="UniProtKB-SubCell"/>
</dbReference>
<keyword evidence="5" id="KW-0527">Neuropeptide</keyword>
<dbReference type="GO" id="GO:0031854">
    <property type="term" value="F:orexigenic neuropeptide QRFP receptor binding"/>
    <property type="evidence" value="ECO:0007669"/>
    <property type="project" value="InterPro"/>
</dbReference>
<keyword evidence="4" id="KW-0027">Amidation</keyword>
<dbReference type="Pfam" id="PF11109">
    <property type="entry name" value="RFamide_26RFa"/>
    <property type="match status" value="1"/>
</dbReference>
<evidence type="ECO:0000256" key="2">
    <source>
        <dbReference type="ARBA" id="ARBA00005516"/>
    </source>
</evidence>
<evidence type="ECO:0000256" key="3">
    <source>
        <dbReference type="ARBA" id="ARBA00022525"/>
    </source>
</evidence>
<evidence type="ECO:0000313" key="7">
    <source>
        <dbReference type="Ensembl" id="ENSNPEP00000001431.1"/>
    </source>
</evidence>
<dbReference type="Ensembl" id="ENSNPET00000001456.1">
    <property type="protein sequence ID" value="ENSNPEP00000001431.1"/>
    <property type="gene ID" value="ENSNPEG00000001117.1"/>
</dbReference>
<accession>A0A8C7E8E1</accession>
<dbReference type="PANTHER" id="PTHR36476">
    <property type="entry name" value="OREXIGENIC NEUROPEPTIDE QRFP"/>
    <property type="match status" value="1"/>
</dbReference>
<dbReference type="GO" id="GO:0007218">
    <property type="term" value="P:neuropeptide signaling pathway"/>
    <property type="evidence" value="ECO:0007669"/>
    <property type="project" value="UniProtKB-KW"/>
</dbReference>
<evidence type="ECO:0000256" key="1">
    <source>
        <dbReference type="ARBA" id="ARBA00004613"/>
    </source>
</evidence>
<name>A0A8C7E8E1_NOTPE</name>
<feature type="compositionally biased region" description="Low complexity" evidence="6">
    <location>
        <begin position="77"/>
        <end position="92"/>
    </location>
</feature>
<keyword evidence="3" id="KW-0964">Secreted</keyword>
<sequence>RAPAVLFGLDGLVPLASCPAEAPARGRGQPGPAPGALRPSTQLAHRGAPRPVPQLQRGRSRCRQTHGPAAPLSLLPGAQTARRSGTRAGTRGRIQRSAQSAQHSPPAWGAGDDKRGGALGLLAEELSGLHRSKGGFTFRFGR</sequence>
<feature type="region of interest" description="Disordered" evidence="6">
    <location>
        <begin position="19"/>
        <end position="116"/>
    </location>
</feature>
<dbReference type="GO" id="GO:0005184">
    <property type="term" value="F:neuropeptide hormone activity"/>
    <property type="evidence" value="ECO:0007669"/>
    <property type="project" value="TreeGrafter"/>
</dbReference>
<comment type="subcellular location">
    <subcellularLocation>
        <location evidence="1">Secreted</location>
    </subcellularLocation>
</comment>
<evidence type="ECO:0000313" key="8">
    <source>
        <dbReference type="Proteomes" id="UP000694420"/>
    </source>
</evidence>
<dbReference type="Proteomes" id="UP000694420">
    <property type="component" value="Unplaced"/>
</dbReference>
<protein>
    <recommendedName>
        <fullName evidence="9">Orexigenic neuropeptide QRFP</fullName>
    </recommendedName>
</protein>
<evidence type="ECO:0008006" key="9">
    <source>
        <dbReference type="Google" id="ProtNLM"/>
    </source>
</evidence>
<proteinExistence type="inferred from homology"/>
<evidence type="ECO:0000256" key="6">
    <source>
        <dbReference type="SAM" id="MobiDB-lite"/>
    </source>
</evidence>
<comment type="similarity">
    <text evidence="2">Belongs to the RFamide neuropeptide family.</text>
</comment>
<dbReference type="PANTHER" id="PTHR36476:SF1">
    <property type="entry name" value="OREXIGENIC NEUROPEPTIDE QRFP"/>
    <property type="match status" value="1"/>
</dbReference>
<organism evidence="7 8">
    <name type="scientific">Nothoprocta perdicaria</name>
    <name type="common">Chilean tinamou</name>
    <name type="synonym">Crypturus perdicarius</name>
    <dbReference type="NCBI Taxonomy" id="30464"/>
    <lineage>
        <taxon>Eukaryota</taxon>
        <taxon>Metazoa</taxon>
        <taxon>Chordata</taxon>
        <taxon>Craniata</taxon>
        <taxon>Vertebrata</taxon>
        <taxon>Euteleostomi</taxon>
        <taxon>Archelosauria</taxon>
        <taxon>Archosauria</taxon>
        <taxon>Dinosauria</taxon>
        <taxon>Saurischia</taxon>
        <taxon>Theropoda</taxon>
        <taxon>Coelurosauria</taxon>
        <taxon>Aves</taxon>
        <taxon>Palaeognathae</taxon>
        <taxon>Tinamiformes</taxon>
        <taxon>Tinamidae</taxon>
        <taxon>Nothoprocta</taxon>
    </lineage>
</organism>
<reference evidence="7" key="1">
    <citation type="submission" date="2025-08" db="UniProtKB">
        <authorList>
            <consortium name="Ensembl"/>
        </authorList>
    </citation>
    <scope>IDENTIFICATION</scope>
</reference>
<reference evidence="7" key="2">
    <citation type="submission" date="2025-09" db="UniProtKB">
        <authorList>
            <consortium name="Ensembl"/>
        </authorList>
    </citation>
    <scope>IDENTIFICATION</scope>
</reference>
<dbReference type="AlphaFoldDB" id="A0A8C7E8E1"/>
<evidence type="ECO:0000256" key="5">
    <source>
        <dbReference type="ARBA" id="ARBA00023320"/>
    </source>
</evidence>
<dbReference type="InterPro" id="IPR024565">
    <property type="entry name" value="P518"/>
</dbReference>
<evidence type="ECO:0000256" key="4">
    <source>
        <dbReference type="ARBA" id="ARBA00022815"/>
    </source>
</evidence>